<name>A0A1V6NJJ7_PENPO</name>
<comment type="caution">
    <text evidence="1">The sequence shown here is derived from an EMBL/GenBank/DDBJ whole genome shotgun (WGS) entry which is preliminary data.</text>
</comment>
<dbReference type="AlphaFoldDB" id="A0A1V6NJJ7"/>
<evidence type="ECO:0000313" key="1">
    <source>
        <dbReference type="EMBL" id="OQD64702.1"/>
    </source>
</evidence>
<gene>
    <name evidence="1" type="ORF">PENPOL_c007G04623</name>
</gene>
<reference evidence="2" key="1">
    <citation type="journal article" date="2017" name="Nat. Microbiol.">
        <title>Global analysis of biosynthetic gene clusters reveals vast potential of secondary metabolite production in Penicillium species.</title>
        <authorList>
            <person name="Nielsen J.C."/>
            <person name="Grijseels S."/>
            <person name="Prigent S."/>
            <person name="Ji B."/>
            <person name="Dainat J."/>
            <person name="Nielsen K.F."/>
            <person name="Frisvad J.C."/>
            <person name="Workman M."/>
            <person name="Nielsen J."/>
        </authorList>
    </citation>
    <scope>NUCLEOTIDE SEQUENCE [LARGE SCALE GENOMIC DNA]</scope>
    <source>
        <strain evidence="2">IBT 4502</strain>
    </source>
</reference>
<sequence length="97" mass="11147">MQLRISEVPEVWRCHRTNWRDDATIAVVESYTSAPIAKAAFRTSLVAPRSFVQMPRTIDRQLFTHAGTYLDEQKTESALARANFPKEFKPACNARDY</sequence>
<dbReference type="Proteomes" id="UP000191408">
    <property type="component" value="Unassembled WGS sequence"/>
</dbReference>
<dbReference type="EMBL" id="MDYM01000007">
    <property type="protein sequence ID" value="OQD64702.1"/>
    <property type="molecule type" value="Genomic_DNA"/>
</dbReference>
<accession>A0A1V6NJJ7</accession>
<organism evidence="1 2">
    <name type="scientific">Penicillium polonicum</name>
    <dbReference type="NCBI Taxonomy" id="60169"/>
    <lineage>
        <taxon>Eukaryota</taxon>
        <taxon>Fungi</taxon>
        <taxon>Dikarya</taxon>
        <taxon>Ascomycota</taxon>
        <taxon>Pezizomycotina</taxon>
        <taxon>Eurotiomycetes</taxon>
        <taxon>Eurotiomycetidae</taxon>
        <taxon>Eurotiales</taxon>
        <taxon>Aspergillaceae</taxon>
        <taxon>Penicillium</taxon>
    </lineage>
</organism>
<protein>
    <submittedName>
        <fullName evidence="1">Uncharacterized protein</fullName>
    </submittedName>
</protein>
<dbReference type="STRING" id="60169.A0A1V6NJJ7"/>
<proteinExistence type="predicted"/>
<evidence type="ECO:0000313" key="2">
    <source>
        <dbReference type="Proteomes" id="UP000191408"/>
    </source>
</evidence>
<keyword evidence="2" id="KW-1185">Reference proteome</keyword>